<feature type="region of interest" description="Disordered" evidence="1">
    <location>
        <begin position="38"/>
        <end position="64"/>
    </location>
</feature>
<name>A0A830FTL8_9EURY</name>
<accession>A0A830FTL8</accession>
<evidence type="ECO:0000256" key="1">
    <source>
        <dbReference type="SAM" id="MobiDB-lite"/>
    </source>
</evidence>
<dbReference type="Proteomes" id="UP000614609">
    <property type="component" value="Unassembled WGS sequence"/>
</dbReference>
<evidence type="ECO:0000313" key="3">
    <source>
        <dbReference type="Proteomes" id="UP000614609"/>
    </source>
</evidence>
<dbReference type="AlphaFoldDB" id="A0A830FTL8"/>
<organism evidence="2 3">
    <name type="scientific">Halarchaeum rubridurum</name>
    <dbReference type="NCBI Taxonomy" id="489911"/>
    <lineage>
        <taxon>Archaea</taxon>
        <taxon>Methanobacteriati</taxon>
        <taxon>Methanobacteriota</taxon>
        <taxon>Stenosarchaea group</taxon>
        <taxon>Halobacteria</taxon>
        <taxon>Halobacteriales</taxon>
        <taxon>Halobacteriaceae</taxon>
    </lineage>
</organism>
<sequence length="64" mass="6714">MNDVVVGDGDGIDAGTLRGGGHVVERHRPVGGRRVDVEVGVGHTGPTGERGKKRTLKPVVYGPW</sequence>
<gene>
    <name evidence="2" type="ORF">GCM10009017_06650</name>
</gene>
<dbReference type="EMBL" id="BMOO01000001">
    <property type="protein sequence ID" value="GGM59194.1"/>
    <property type="molecule type" value="Genomic_DNA"/>
</dbReference>
<evidence type="ECO:0000313" key="2">
    <source>
        <dbReference type="EMBL" id="GGM59194.1"/>
    </source>
</evidence>
<reference evidence="2" key="2">
    <citation type="submission" date="2020-09" db="EMBL/GenBank/DDBJ databases">
        <authorList>
            <person name="Sun Q."/>
            <person name="Ohkuma M."/>
        </authorList>
    </citation>
    <scope>NUCLEOTIDE SEQUENCE</scope>
    <source>
        <strain evidence="2">JCM 16108</strain>
    </source>
</reference>
<comment type="caution">
    <text evidence="2">The sequence shown here is derived from an EMBL/GenBank/DDBJ whole genome shotgun (WGS) entry which is preliminary data.</text>
</comment>
<protein>
    <submittedName>
        <fullName evidence="2">Uncharacterized protein</fullName>
    </submittedName>
</protein>
<proteinExistence type="predicted"/>
<keyword evidence="3" id="KW-1185">Reference proteome</keyword>
<reference evidence="2" key="1">
    <citation type="journal article" date="2014" name="Int. J. Syst. Evol. Microbiol.">
        <title>Complete genome sequence of Corynebacterium casei LMG S-19264T (=DSM 44701T), isolated from a smear-ripened cheese.</title>
        <authorList>
            <consortium name="US DOE Joint Genome Institute (JGI-PGF)"/>
            <person name="Walter F."/>
            <person name="Albersmeier A."/>
            <person name="Kalinowski J."/>
            <person name="Ruckert C."/>
        </authorList>
    </citation>
    <scope>NUCLEOTIDE SEQUENCE</scope>
    <source>
        <strain evidence="2">JCM 16108</strain>
    </source>
</reference>